<dbReference type="Proteomes" id="UP000078492">
    <property type="component" value="Unassembled WGS sequence"/>
</dbReference>
<dbReference type="AlphaFoldDB" id="A0A151IRF0"/>
<name>A0A151IRF0_9HYME</name>
<evidence type="ECO:0000313" key="3">
    <source>
        <dbReference type="Proteomes" id="UP000078492"/>
    </source>
</evidence>
<accession>A0A151IRF0</accession>
<dbReference type="EMBL" id="KQ981145">
    <property type="protein sequence ID" value="KYN09129.1"/>
    <property type="molecule type" value="Genomic_DNA"/>
</dbReference>
<feature type="compositionally biased region" description="Basic and acidic residues" evidence="1">
    <location>
        <begin position="34"/>
        <end position="67"/>
    </location>
</feature>
<evidence type="ECO:0000256" key="1">
    <source>
        <dbReference type="SAM" id="MobiDB-lite"/>
    </source>
</evidence>
<organism evidence="2 3">
    <name type="scientific">Trachymyrmex cornetzi</name>
    <dbReference type="NCBI Taxonomy" id="471704"/>
    <lineage>
        <taxon>Eukaryota</taxon>
        <taxon>Metazoa</taxon>
        <taxon>Ecdysozoa</taxon>
        <taxon>Arthropoda</taxon>
        <taxon>Hexapoda</taxon>
        <taxon>Insecta</taxon>
        <taxon>Pterygota</taxon>
        <taxon>Neoptera</taxon>
        <taxon>Endopterygota</taxon>
        <taxon>Hymenoptera</taxon>
        <taxon>Apocrita</taxon>
        <taxon>Aculeata</taxon>
        <taxon>Formicoidea</taxon>
        <taxon>Formicidae</taxon>
        <taxon>Myrmicinae</taxon>
        <taxon>Trachymyrmex</taxon>
    </lineage>
</organism>
<keyword evidence="3" id="KW-1185">Reference proteome</keyword>
<proteinExistence type="predicted"/>
<reference evidence="2 3" key="1">
    <citation type="submission" date="2015-09" db="EMBL/GenBank/DDBJ databases">
        <title>Trachymyrmex cornetzi WGS genome.</title>
        <authorList>
            <person name="Nygaard S."/>
            <person name="Hu H."/>
            <person name="Boomsma J."/>
            <person name="Zhang G."/>
        </authorList>
    </citation>
    <scope>NUCLEOTIDE SEQUENCE [LARGE SCALE GENOMIC DNA]</scope>
    <source>
        <strain evidence="2">Tcor2-1</strain>
        <tissue evidence="2">Whole body</tissue>
    </source>
</reference>
<gene>
    <name evidence="2" type="ORF">ALC57_18760</name>
</gene>
<sequence>MRALRSISDTGGVALLFTLANFVLREATQRRRVKGESEDKARVQDADEAQQRERRENAEQRREESHQARGRKGGGRIDK</sequence>
<feature type="compositionally biased region" description="Basic residues" evidence="1">
    <location>
        <begin position="68"/>
        <end position="79"/>
    </location>
</feature>
<protein>
    <submittedName>
        <fullName evidence="2">Uncharacterized protein</fullName>
    </submittedName>
</protein>
<evidence type="ECO:0000313" key="2">
    <source>
        <dbReference type="EMBL" id="KYN09129.1"/>
    </source>
</evidence>
<feature type="region of interest" description="Disordered" evidence="1">
    <location>
        <begin position="28"/>
        <end position="79"/>
    </location>
</feature>